<dbReference type="Proteomes" id="UP000265663">
    <property type="component" value="Unassembled WGS sequence"/>
</dbReference>
<evidence type="ECO:0000256" key="7">
    <source>
        <dbReference type="ARBA" id="ARBA00022946"/>
    </source>
</evidence>
<dbReference type="FunFam" id="3.30.70.1400:FF:000001">
    <property type="entry name" value="Aminomethyltransferase"/>
    <property type="match status" value="1"/>
</dbReference>
<dbReference type="GO" id="GO:0008483">
    <property type="term" value="F:transaminase activity"/>
    <property type="evidence" value="ECO:0007669"/>
    <property type="project" value="UniProtKB-KW"/>
</dbReference>
<evidence type="ECO:0000256" key="3">
    <source>
        <dbReference type="ARBA" id="ARBA00011690"/>
    </source>
</evidence>
<dbReference type="AlphaFoldDB" id="A0A3M7M2V7"/>
<evidence type="ECO:0000256" key="6">
    <source>
        <dbReference type="ARBA" id="ARBA00022679"/>
    </source>
</evidence>
<feature type="domain" description="GCVT N-terminal" evidence="12">
    <location>
        <begin position="153"/>
        <end position="420"/>
    </location>
</feature>
<keyword evidence="6" id="KW-0808">Transferase</keyword>
<feature type="domain" description="Aminomethyltransferase C-terminal" evidence="13">
    <location>
        <begin position="448"/>
        <end position="524"/>
    </location>
</feature>
<dbReference type="FunFam" id="4.10.1250.10:FF:000002">
    <property type="entry name" value="Aminomethyltransferase"/>
    <property type="match status" value="1"/>
</dbReference>
<name>A0A3M7M2V7_9PLEO</name>
<dbReference type="GO" id="GO:0006546">
    <property type="term" value="P:glycine catabolic process"/>
    <property type="evidence" value="ECO:0007669"/>
    <property type="project" value="InterPro"/>
</dbReference>
<evidence type="ECO:0000259" key="12">
    <source>
        <dbReference type="Pfam" id="PF01571"/>
    </source>
</evidence>
<evidence type="ECO:0000313" key="15">
    <source>
        <dbReference type="Proteomes" id="UP000265663"/>
    </source>
</evidence>
<gene>
    <name evidence="14" type="ORF">GMOD_00002736</name>
</gene>
<evidence type="ECO:0000256" key="8">
    <source>
        <dbReference type="ARBA" id="ARBA00023128"/>
    </source>
</evidence>
<dbReference type="EMBL" id="KE747817">
    <property type="protein sequence ID" value="RMZ68855.1"/>
    <property type="molecule type" value="Genomic_DNA"/>
</dbReference>
<keyword evidence="5" id="KW-0032">Aminotransferase</keyword>
<keyword evidence="8" id="KW-0496">Mitochondrion</keyword>
<evidence type="ECO:0000256" key="1">
    <source>
        <dbReference type="ARBA" id="ARBA00004173"/>
    </source>
</evidence>
<proteinExistence type="inferred from homology"/>
<dbReference type="OrthoDB" id="10263536at2759"/>
<organism evidence="14 15">
    <name type="scientific">Pyrenophora seminiperda CCB06</name>
    <dbReference type="NCBI Taxonomy" id="1302712"/>
    <lineage>
        <taxon>Eukaryota</taxon>
        <taxon>Fungi</taxon>
        <taxon>Dikarya</taxon>
        <taxon>Ascomycota</taxon>
        <taxon>Pezizomycotina</taxon>
        <taxon>Dothideomycetes</taxon>
        <taxon>Pleosporomycetidae</taxon>
        <taxon>Pleosporales</taxon>
        <taxon>Pleosporineae</taxon>
        <taxon>Pleosporaceae</taxon>
        <taxon>Pyrenophora</taxon>
    </lineage>
</organism>
<dbReference type="EC" id="2.1.2.10" evidence="4"/>
<dbReference type="PANTHER" id="PTHR43757:SF2">
    <property type="entry name" value="AMINOMETHYLTRANSFERASE, MITOCHONDRIAL"/>
    <property type="match status" value="1"/>
</dbReference>
<feature type="region of interest" description="Disordered" evidence="11">
    <location>
        <begin position="116"/>
        <end position="147"/>
    </location>
</feature>
<evidence type="ECO:0000259" key="13">
    <source>
        <dbReference type="Pfam" id="PF08669"/>
    </source>
</evidence>
<evidence type="ECO:0000256" key="2">
    <source>
        <dbReference type="ARBA" id="ARBA00008609"/>
    </source>
</evidence>
<dbReference type="NCBIfam" id="NF001567">
    <property type="entry name" value="PRK00389.1"/>
    <property type="match status" value="1"/>
</dbReference>
<evidence type="ECO:0000256" key="4">
    <source>
        <dbReference type="ARBA" id="ARBA00012616"/>
    </source>
</evidence>
<dbReference type="GO" id="GO:0004047">
    <property type="term" value="F:aminomethyltransferase activity"/>
    <property type="evidence" value="ECO:0007669"/>
    <property type="project" value="UniProtKB-EC"/>
</dbReference>
<dbReference type="Gene3D" id="2.40.30.110">
    <property type="entry name" value="Aminomethyltransferase beta-barrel domains"/>
    <property type="match status" value="1"/>
</dbReference>
<dbReference type="InterPro" id="IPR006223">
    <property type="entry name" value="GcvT"/>
</dbReference>
<dbReference type="GO" id="GO:0005960">
    <property type="term" value="C:glycine cleavage complex"/>
    <property type="evidence" value="ECO:0007669"/>
    <property type="project" value="InterPro"/>
</dbReference>
<dbReference type="Gene3D" id="3.30.70.1400">
    <property type="entry name" value="Aminomethyltransferase beta-barrel domains"/>
    <property type="match status" value="1"/>
</dbReference>
<dbReference type="GO" id="GO:0005739">
    <property type="term" value="C:mitochondrion"/>
    <property type="evidence" value="ECO:0007669"/>
    <property type="project" value="UniProtKB-SubCell"/>
</dbReference>
<dbReference type="Gene3D" id="4.10.1250.10">
    <property type="entry name" value="Aminomethyltransferase fragment"/>
    <property type="match status" value="1"/>
</dbReference>
<protein>
    <recommendedName>
        <fullName evidence="4">aminomethyltransferase</fullName>
        <ecNumber evidence="4">2.1.2.10</ecNumber>
    </recommendedName>
    <alternativeName>
        <fullName evidence="9">Glycine cleavage system T protein</fullName>
    </alternativeName>
</protein>
<dbReference type="SUPFAM" id="SSF103025">
    <property type="entry name" value="Folate-binding domain"/>
    <property type="match status" value="1"/>
</dbReference>
<dbReference type="NCBIfam" id="TIGR00528">
    <property type="entry name" value="gcvT"/>
    <property type="match status" value="1"/>
</dbReference>
<dbReference type="Pfam" id="PF01571">
    <property type="entry name" value="GCV_T"/>
    <property type="match status" value="1"/>
</dbReference>
<comment type="subcellular location">
    <subcellularLocation>
        <location evidence="1">Mitochondrion</location>
    </subcellularLocation>
</comment>
<dbReference type="PANTHER" id="PTHR43757">
    <property type="entry name" value="AMINOMETHYLTRANSFERASE"/>
    <property type="match status" value="1"/>
</dbReference>
<evidence type="ECO:0000256" key="5">
    <source>
        <dbReference type="ARBA" id="ARBA00022576"/>
    </source>
</evidence>
<dbReference type="InterPro" id="IPR013977">
    <property type="entry name" value="GcvT_C"/>
</dbReference>
<dbReference type="Pfam" id="PF08669">
    <property type="entry name" value="GCV_T_C"/>
    <property type="match status" value="1"/>
</dbReference>
<dbReference type="InterPro" id="IPR028896">
    <property type="entry name" value="GcvT/YgfZ/DmdA"/>
</dbReference>
<sequence>MHTGPQALRNLGKVVGLLYQCIQSPDLEVGYRKRRGGPHVIGYRRICRHASRTYIVRREYPPNYQTAKVPQGVFFLPQPRTMASKKVIVALRPAFNGLAPRIWRAECLQTVHYSTRSYTTPTSRPRKFTRPSHQQIRSASSESGAEQLGKTGLYELHKKHGAKFVPFGGYSMPVQYSDMSIIDSHNWTREKASLFDVGHMVQHHFSGPGAEAFLESITPSSLSSLPMHQSTLSTLLHSTGGIVDDTVVTRLSDKFYVVTNAGCREKDTAYFKTQLSAWESSHPSQPVDWKILDNQGLIALQGPLSSLILSRVLDDKSKKDLESLYFGQCTTATIKGTDAEVLVSRGGYTGEDGFEISIPGYATEAITQFLLDSAKDELRFAGLGARDTLRLEAGMCLYGHDLDDTTTPVEAGLSWIIGKDRREKGGFLGDSAILQQLKKKSEGGGVSRRRIGLTIEGSPAREGAEIVDQAGEKIGTITSGCPSPTLKKNISMGYIKDGMHKAGTEVEVVVRGRKRKAVVTKMPFIPSKYYKQPANIKA</sequence>
<reference evidence="14 15" key="1">
    <citation type="journal article" date="2014" name="PLoS ONE">
        <title>De novo Genome Assembly of the Fungal Plant Pathogen Pyrenophora semeniperda.</title>
        <authorList>
            <person name="Soliai M.M."/>
            <person name="Meyer S.E."/>
            <person name="Udall J.A."/>
            <person name="Elzinga D.E."/>
            <person name="Hermansen R.A."/>
            <person name="Bodily P.M."/>
            <person name="Hart A.A."/>
            <person name="Coleman C.E."/>
        </authorList>
    </citation>
    <scope>NUCLEOTIDE SEQUENCE [LARGE SCALE GENOMIC DNA]</scope>
    <source>
        <strain evidence="14 15">CCB06</strain>
        <tissue evidence="14">Mycelium</tissue>
    </source>
</reference>
<keyword evidence="7" id="KW-0809">Transit peptide</keyword>
<comment type="catalytic activity">
    <reaction evidence="10">
        <text>N(6)-[(R)-S(8)-aminomethyldihydrolipoyl]-L-lysyl-[protein] + (6S)-5,6,7,8-tetrahydrofolate = N(6)-[(R)-dihydrolipoyl]-L-lysyl-[protein] + (6R)-5,10-methylene-5,6,7,8-tetrahydrofolate + NH4(+)</text>
        <dbReference type="Rhea" id="RHEA:16945"/>
        <dbReference type="Rhea" id="RHEA-COMP:10475"/>
        <dbReference type="Rhea" id="RHEA-COMP:10492"/>
        <dbReference type="ChEBI" id="CHEBI:15636"/>
        <dbReference type="ChEBI" id="CHEBI:28938"/>
        <dbReference type="ChEBI" id="CHEBI:57453"/>
        <dbReference type="ChEBI" id="CHEBI:83100"/>
        <dbReference type="ChEBI" id="CHEBI:83143"/>
        <dbReference type="EC" id="2.1.2.10"/>
    </reaction>
</comment>
<comment type="subunit">
    <text evidence="3">The glycine cleavage system is composed of four proteins: P, T, L and H.</text>
</comment>
<dbReference type="Gene3D" id="3.30.1360.120">
    <property type="entry name" value="Probable tRNA modification gtpase trme, domain 1"/>
    <property type="match status" value="1"/>
</dbReference>
<dbReference type="FunFam" id="2.40.30.110:FF:000002">
    <property type="entry name" value="Aminomethyltransferase"/>
    <property type="match status" value="1"/>
</dbReference>
<feature type="compositionally biased region" description="Polar residues" evidence="11">
    <location>
        <begin position="131"/>
        <end position="144"/>
    </location>
</feature>
<accession>A0A3M7M2V7</accession>
<dbReference type="SUPFAM" id="SSF101790">
    <property type="entry name" value="Aminomethyltransferase beta-barrel domain"/>
    <property type="match status" value="1"/>
</dbReference>
<keyword evidence="15" id="KW-1185">Reference proteome</keyword>
<evidence type="ECO:0000313" key="14">
    <source>
        <dbReference type="EMBL" id="RMZ68855.1"/>
    </source>
</evidence>
<evidence type="ECO:0000256" key="11">
    <source>
        <dbReference type="SAM" id="MobiDB-lite"/>
    </source>
</evidence>
<comment type="similarity">
    <text evidence="2">Belongs to the GcvT family.</text>
</comment>
<evidence type="ECO:0000256" key="10">
    <source>
        <dbReference type="ARBA" id="ARBA00047665"/>
    </source>
</evidence>
<dbReference type="InterPro" id="IPR027266">
    <property type="entry name" value="TrmE/GcvT-like"/>
</dbReference>
<dbReference type="InterPro" id="IPR006222">
    <property type="entry name" value="GCVT_N"/>
</dbReference>
<dbReference type="InterPro" id="IPR029043">
    <property type="entry name" value="GcvT/YgfZ_C"/>
</dbReference>
<evidence type="ECO:0000256" key="9">
    <source>
        <dbReference type="ARBA" id="ARBA00031395"/>
    </source>
</evidence>